<evidence type="ECO:0000313" key="3">
    <source>
        <dbReference type="Proteomes" id="UP000253868"/>
    </source>
</evidence>
<evidence type="ECO:0000256" key="1">
    <source>
        <dbReference type="SAM" id="Phobius"/>
    </source>
</evidence>
<keyword evidence="1" id="KW-0472">Membrane</keyword>
<feature type="transmembrane region" description="Helical" evidence="1">
    <location>
        <begin position="36"/>
        <end position="58"/>
    </location>
</feature>
<name>A0A345HWP6_9ACTN</name>
<accession>A0A345HWP6</accession>
<organism evidence="2 3">
    <name type="scientific">Streptomyces paludis</name>
    <dbReference type="NCBI Taxonomy" id="2282738"/>
    <lineage>
        <taxon>Bacteria</taxon>
        <taxon>Bacillati</taxon>
        <taxon>Actinomycetota</taxon>
        <taxon>Actinomycetes</taxon>
        <taxon>Kitasatosporales</taxon>
        <taxon>Streptomycetaceae</taxon>
        <taxon>Streptomyces</taxon>
    </lineage>
</organism>
<dbReference type="AlphaFoldDB" id="A0A345HWP6"/>
<keyword evidence="3" id="KW-1185">Reference proteome</keyword>
<sequence length="61" mass="6602">MSTNMKPPGRLLGGLLYARGRLSDWLDLHGPALRNIGWSAAGGVIGAAIGLLFVTAWLRWR</sequence>
<dbReference type="RefSeq" id="WP_114663661.1">
    <property type="nucleotide sequence ID" value="NZ_CP031194.1"/>
</dbReference>
<protein>
    <submittedName>
        <fullName evidence="2">Uncharacterized protein</fullName>
    </submittedName>
</protein>
<proteinExistence type="predicted"/>
<dbReference type="KEGG" id="spad:DVK44_29400"/>
<dbReference type="Proteomes" id="UP000253868">
    <property type="component" value="Chromosome"/>
</dbReference>
<keyword evidence="1" id="KW-0812">Transmembrane</keyword>
<keyword evidence="1" id="KW-1133">Transmembrane helix</keyword>
<gene>
    <name evidence="2" type="ORF">DVK44_29400</name>
</gene>
<evidence type="ECO:0000313" key="2">
    <source>
        <dbReference type="EMBL" id="AXG81120.1"/>
    </source>
</evidence>
<reference evidence="3" key="1">
    <citation type="submission" date="2018-07" db="EMBL/GenBank/DDBJ databases">
        <authorList>
            <person name="Zhao J."/>
        </authorList>
    </citation>
    <scope>NUCLEOTIDE SEQUENCE [LARGE SCALE GENOMIC DNA]</scope>
    <source>
        <strain evidence="3">GSSD-12</strain>
    </source>
</reference>
<dbReference type="EMBL" id="CP031194">
    <property type="protein sequence ID" value="AXG81120.1"/>
    <property type="molecule type" value="Genomic_DNA"/>
</dbReference>